<feature type="transmembrane region" description="Helical" evidence="2">
    <location>
        <begin position="43"/>
        <end position="64"/>
    </location>
</feature>
<dbReference type="Pfam" id="PF07332">
    <property type="entry name" value="Phage_holin_3_6"/>
    <property type="match status" value="1"/>
</dbReference>
<dbReference type="InterPro" id="IPR009937">
    <property type="entry name" value="Phage_holin_3_6"/>
</dbReference>
<keyword evidence="4" id="KW-1185">Reference proteome</keyword>
<accession>A0A3A9ZVD2</accession>
<dbReference type="EMBL" id="RBAN01000005">
    <property type="protein sequence ID" value="RKN52141.1"/>
    <property type="molecule type" value="Genomic_DNA"/>
</dbReference>
<evidence type="ECO:0008006" key="5">
    <source>
        <dbReference type="Google" id="ProtNLM"/>
    </source>
</evidence>
<protein>
    <recommendedName>
        <fullName evidence="5">Phage holin family protein</fullName>
    </recommendedName>
</protein>
<evidence type="ECO:0000313" key="3">
    <source>
        <dbReference type="EMBL" id="RKN52141.1"/>
    </source>
</evidence>
<reference evidence="3 4" key="1">
    <citation type="journal article" date="2015" name="Int. J. Syst. Evol. Microbiol.">
        <title>Micromonospora costi sp. nov., isolated from a leaf of Costus speciosus.</title>
        <authorList>
            <person name="Thawai C."/>
        </authorList>
    </citation>
    <scope>NUCLEOTIDE SEQUENCE [LARGE SCALE GENOMIC DNA]</scope>
    <source>
        <strain evidence="3 4">CS1-12</strain>
    </source>
</reference>
<feature type="compositionally biased region" description="Basic and acidic residues" evidence="1">
    <location>
        <begin position="143"/>
        <end position="153"/>
    </location>
</feature>
<proteinExistence type="predicted"/>
<evidence type="ECO:0000256" key="1">
    <source>
        <dbReference type="SAM" id="MobiDB-lite"/>
    </source>
</evidence>
<evidence type="ECO:0000313" key="4">
    <source>
        <dbReference type="Proteomes" id="UP000279968"/>
    </source>
</evidence>
<dbReference type="AlphaFoldDB" id="A0A3A9ZVD2"/>
<comment type="caution">
    <text evidence="3">The sequence shown here is derived from an EMBL/GenBank/DDBJ whole genome shotgun (WGS) entry which is preliminary data.</text>
</comment>
<name>A0A3A9ZVD2_9ACTN</name>
<evidence type="ECO:0000256" key="2">
    <source>
        <dbReference type="SAM" id="Phobius"/>
    </source>
</evidence>
<feature type="transmembrane region" description="Helical" evidence="2">
    <location>
        <begin position="84"/>
        <end position="105"/>
    </location>
</feature>
<feature type="region of interest" description="Disordered" evidence="1">
    <location>
        <begin position="138"/>
        <end position="159"/>
    </location>
</feature>
<keyword evidence="2" id="KW-1133">Transmembrane helix</keyword>
<dbReference type="OrthoDB" id="3401879at2"/>
<dbReference type="RefSeq" id="WP_120782372.1">
    <property type="nucleotide sequence ID" value="NZ_JBHLUP010000005.1"/>
</dbReference>
<keyword evidence="2" id="KW-0812">Transmembrane</keyword>
<sequence length="159" mass="15508">MTGAAEQPAGGGRAGNVAENLAENVAGVVREEMVAVQRQLTQAALPAGAGVALLAAAGGCLILGAGAASTTALRMLESFLPRRLAAAGMTAGYLAAAVVLGRLGLAQLRAAGGGSARVADEVRHAVSATANRMVPAGTAAARDAARDLGDGARRRSGPA</sequence>
<organism evidence="3 4">
    <name type="scientific">Micromonospora costi</name>
    <dbReference type="NCBI Taxonomy" id="1530042"/>
    <lineage>
        <taxon>Bacteria</taxon>
        <taxon>Bacillati</taxon>
        <taxon>Actinomycetota</taxon>
        <taxon>Actinomycetes</taxon>
        <taxon>Micromonosporales</taxon>
        <taxon>Micromonosporaceae</taxon>
        <taxon>Micromonospora</taxon>
    </lineage>
</organism>
<dbReference type="Proteomes" id="UP000279968">
    <property type="component" value="Unassembled WGS sequence"/>
</dbReference>
<gene>
    <name evidence="3" type="ORF">D7193_26665</name>
</gene>
<keyword evidence="2" id="KW-0472">Membrane</keyword>